<dbReference type="PANTHER" id="PTHR11851:SF134">
    <property type="entry name" value="ZINC-DEPENDENT PROTEASE"/>
    <property type="match status" value="1"/>
</dbReference>
<dbReference type="NCBIfam" id="NF047421">
    <property type="entry name" value="YfmH_fam"/>
    <property type="match status" value="1"/>
</dbReference>
<reference evidence="3 4" key="1">
    <citation type="submission" date="2016-10" db="EMBL/GenBank/DDBJ databases">
        <authorList>
            <person name="de Groot N.N."/>
        </authorList>
    </citation>
    <scope>NUCLEOTIDE SEQUENCE [LARGE SCALE GENOMIC DNA]</scope>
    <source>
        <strain evidence="3 4">CGMCC 1.5012</strain>
    </source>
</reference>
<evidence type="ECO:0000313" key="3">
    <source>
        <dbReference type="EMBL" id="SDN40385.1"/>
    </source>
</evidence>
<dbReference type="Pfam" id="PF00675">
    <property type="entry name" value="Peptidase_M16"/>
    <property type="match status" value="1"/>
</dbReference>
<gene>
    <name evidence="3" type="ORF">SAMN05192585_11848</name>
</gene>
<dbReference type="AlphaFoldDB" id="A0A1H0B482"/>
<dbReference type="PANTHER" id="PTHR11851">
    <property type="entry name" value="METALLOPROTEASE"/>
    <property type="match status" value="1"/>
</dbReference>
<sequence length="425" mass="48241">MNKEVIKSTVIGEQYTRYNHKSGLTILLCPMQGYSSTYALFATRYGSIDTCFKTQHDADFVTVPEGIAHFLEHKMFEDEDGDAFAKYAKTGASANAFTSFDRTAYEFLTSDNVYESLEILLKMVTTPYFTEKSVAKEQGIIGQEIEMYNDDPNWRVFFNLLRALYVNHPLRIDIAGTAASIAQIDKDLLYRCYNTFYNLKNMVLAISGNFDIERVLEVCDKVLKPAEEMIIDRRQPEEPLTVAKEYVEQEFEVSIPLFQFGFKVPPYTDAERLKLSVANDILLEALAGEASPLYSRLYEQGLINDSFSYEGMIERECVANVFSGESKNPQKVCDEIVKALEQIQQNGIDTEAFERAKKFYYGRLVFAYNNVESVASALVTSYLYGRNAYDIIDMLVGITKADVDAAAHRNFNIQHKALSVVKPKT</sequence>
<dbReference type="STRING" id="258515.SAMN05192585_11848"/>
<protein>
    <submittedName>
        <fullName evidence="3">Predicted Zn-dependent peptidase</fullName>
    </submittedName>
</protein>
<dbReference type="OrthoDB" id="9811314at2"/>
<name>A0A1H0B482_9FIRM</name>
<evidence type="ECO:0000259" key="2">
    <source>
        <dbReference type="Pfam" id="PF05193"/>
    </source>
</evidence>
<proteinExistence type="predicted"/>
<dbReference type="EMBL" id="FNID01000018">
    <property type="protein sequence ID" value="SDN40385.1"/>
    <property type="molecule type" value="Genomic_DNA"/>
</dbReference>
<dbReference type="InterPro" id="IPR011765">
    <property type="entry name" value="Pept_M16_N"/>
</dbReference>
<dbReference type="SUPFAM" id="SSF63411">
    <property type="entry name" value="LuxS/MPP-like metallohydrolase"/>
    <property type="match status" value="2"/>
</dbReference>
<dbReference type="RefSeq" id="WP_092640381.1">
    <property type="nucleotide sequence ID" value="NZ_FNID01000018.1"/>
</dbReference>
<accession>A0A1H0B482</accession>
<evidence type="ECO:0000313" key="4">
    <source>
        <dbReference type="Proteomes" id="UP000199182"/>
    </source>
</evidence>
<dbReference type="GO" id="GO:0046872">
    <property type="term" value="F:metal ion binding"/>
    <property type="evidence" value="ECO:0007669"/>
    <property type="project" value="InterPro"/>
</dbReference>
<evidence type="ECO:0000259" key="1">
    <source>
        <dbReference type="Pfam" id="PF00675"/>
    </source>
</evidence>
<dbReference type="InterPro" id="IPR011249">
    <property type="entry name" value="Metalloenz_LuxS/M16"/>
</dbReference>
<feature type="domain" description="Peptidase M16 N-terminal" evidence="1">
    <location>
        <begin position="65"/>
        <end position="177"/>
    </location>
</feature>
<dbReference type="Gene3D" id="3.30.830.10">
    <property type="entry name" value="Metalloenzyme, LuxS/M16 peptidase-like"/>
    <property type="match status" value="2"/>
</dbReference>
<organism evidence="3 4">
    <name type="scientific">Acetanaerobacterium elongatum</name>
    <dbReference type="NCBI Taxonomy" id="258515"/>
    <lineage>
        <taxon>Bacteria</taxon>
        <taxon>Bacillati</taxon>
        <taxon>Bacillota</taxon>
        <taxon>Clostridia</taxon>
        <taxon>Eubacteriales</taxon>
        <taxon>Oscillospiraceae</taxon>
        <taxon>Acetanaerobacterium</taxon>
    </lineage>
</organism>
<dbReference type="Pfam" id="PF05193">
    <property type="entry name" value="Peptidase_M16_C"/>
    <property type="match status" value="1"/>
</dbReference>
<dbReference type="Proteomes" id="UP000199182">
    <property type="component" value="Unassembled WGS sequence"/>
</dbReference>
<dbReference type="InterPro" id="IPR007863">
    <property type="entry name" value="Peptidase_M16_C"/>
</dbReference>
<feature type="domain" description="Peptidase M16 C-terminal" evidence="2">
    <location>
        <begin position="184"/>
        <end position="358"/>
    </location>
</feature>
<dbReference type="InterPro" id="IPR050361">
    <property type="entry name" value="MPP/UQCRC_Complex"/>
</dbReference>
<keyword evidence="4" id="KW-1185">Reference proteome</keyword>